<protein>
    <submittedName>
        <fullName evidence="2">Uncharacterized protein</fullName>
    </submittedName>
</protein>
<organism evidence="1 2">
    <name type="scientific">Strongyloides papillosus</name>
    <name type="common">Intestinal threadworm</name>
    <dbReference type="NCBI Taxonomy" id="174720"/>
    <lineage>
        <taxon>Eukaryota</taxon>
        <taxon>Metazoa</taxon>
        <taxon>Ecdysozoa</taxon>
        <taxon>Nematoda</taxon>
        <taxon>Chromadorea</taxon>
        <taxon>Rhabditida</taxon>
        <taxon>Tylenchina</taxon>
        <taxon>Panagrolaimomorpha</taxon>
        <taxon>Strongyloidoidea</taxon>
        <taxon>Strongyloididae</taxon>
        <taxon>Strongyloides</taxon>
    </lineage>
</organism>
<keyword evidence="1" id="KW-1185">Reference proteome</keyword>
<dbReference type="Proteomes" id="UP000046392">
    <property type="component" value="Unplaced"/>
</dbReference>
<evidence type="ECO:0000313" key="1">
    <source>
        <dbReference type="Proteomes" id="UP000046392"/>
    </source>
</evidence>
<evidence type="ECO:0000313" key="2">
    <source>
        <dbReference type="WBParaSite" id="SPAL_0000933100.1"/>
    </source>
</evidence>
<name>A0A0N5BU07_STREA</name>
<accession>A0A0N5BU07</accession>
<sequence length="118" mass="14127">MVTHRQANVYHLKSLSISASTTFKSSEPSTTLVENFDIKKKEINKEVKRDDDFYNRKSFDLPIIRKRNPLYDGFKGLVKRFYVVKTSYDTMNQFISFKEIVDYYYDRIEKVKQCNNFL</sequence>
<dbReference type="AlphaFoldDB" id="A0A0N5BU07"/>
<dbReference type="WBParaSite" id="SPAL_0000933100.1">
    <property type="protein sequence ID" value="SPAL_0000933100.1"/>
    <property type="gene ID" value="SPAL_0000933100"/>
</dbReference>
<proteinExistence type="predicted"/>
<reference evidence="2" key="1">
    <citation type="submission" date="2017-02" db="UniProtKB">
        <authorList>
            <consortium name="WormBaseParasite"/>
        </authorList>
    </citation>
    <scope>IDENTIFICATION</scope>
</reference>